<proteinExistence type="predicted"/>
<evidence type="ECO:0000313" key="2">
    <source>
        <dbReference type="Proteomes" id="UP000262440"/>
    </source>
</evidence>
<protein>
    <submittedName>
        <fullName evidence="1">Uncharacterized protein</fullName>
    </submittedName>
</protein>
<organism evidence="1 2">
    <name type="scientific">Dickeya phage vB_DsoM_AD1</name>
    <dbReference type="NCBI Taxonomy" id="2283029"/>
    <lineage>
        <taxon>Viruses</taxon>
        <taxon>Duplodnaviria</taxon>
        <taxon>Heunggongvirae</taxon>
        <taxon>Uroviricota</taxon>
        <taxon>Caudoviricetes</taxon>
        <taxon>Alexandravirus</taxon>
        <taxon>Alexandravirus AD1</taxon>
    </lineage>
</organism>
<evidence type="ECO:0000313" key="1">
    <source>
        <dbReference type="EMBL" id="AXG67285.1"/>
    </source>
</evidence>
<dbReference type="Proteomes" id="UP000262440">
    <property type="component" value="Segment"/>
</dbReference>
<accession>A0A384ZYI7</accession>
<dbReference type="EMBL" id="MH460463">
    <property type="protein sequence ID" value="AXG67285.1"/>
    <property type="molecule type" value="Genomic_DNA"/>
</dbReference>
<reference evidence="1 2" key="1">
    <citation type="journal article" date="2018" name="Front. Microbiol.">
        <title>Jumbo Bacteriophages Are Represented Within an Increasing Diversity of Environmental Viruses Infecting the Emerging Phytopathogen, Dickeya solani.</title>
        <authorList>
            <person name="Day A.W."/>
            <person name="Ahn J."/>
            <person name="Salmond G.P.C."/>
        </authorList>
    </citation>
    <scope>NUCLEOTIDE SEQUENCE [LARGE SCALE GENOMIC DNA]</scope>
</reference>
<gene>
    <name evidence="1" type="ORF">AD1_241</name>
</gene>
<sequence length="233" mass="26469">MKKIQTNILPTEALHGLIHGYARQAKQPDAASKTLFYIDVTERGANDALYSILRRDIPSNIVGTAYDSIVSFRGHTAPPQLPIVLSESLFHISLERLASSLAGIFDALGRTVHTNDTQITIYGEPAIEKLLAIVRDTQFKNFLEVCNPELACGDFDLQSNITVDNFVSMAIDPDFEKRIPESPGTTYAFGRDFMFMHYEDLHKVIQLLRKYKKNCTLHPDLMRYYFMNVICKY</sequence>
<name>A0A384ZYI7_9CAUD</name>
<keyword evidence="2" id="KW-1185">Reference proteome</keyword>